<dbReference type="InterPro" id="IPR006016">
    <property type="entry name" value="UspA"/>
</dbReference>
<feature type="transmembrane region" description="Helical" evidence="6">
    <location>
        <begin position="247"/>
        <end position="270"/>
    </location>
</feature>
<dbReference type="Gene3D" id="3.40.50.12370">
    <property type="match status" value="1"/>
</dbReference>
<feature type="transmembrane region" description="Helical" evidence="6">
    <location>
        <begin position="435"/>
        <end position="455"/>
    </location>
</feature>
<dbReference type="InterPro" id="IPR050367">
    <property type="entry name" value="APC_superfamily"/>
</dbReference>
<evidence type="ECO:0000256" key="5">
    <source>
        <dbReference type="ARBA" id="ARBA00023136"/>
    </source>
</evidence>
<organism evidence="8 9">
    <name type="scientific">Aerophobetes bacterium</name>
    <dbReference type="NCBI Taxonomy" id="2030807"/>
    <lineage>
        <taxon>Bacteria</taxon>
        <taxon>Candidatus Aerophobota</taxon>
    </lineage>
</organism>
<gene>
    <name evidence="8" type="ORF">DRJ00_03330</name>
</gene>
<dbReference type="Pfam" id="PF00582">
    <property type="entry name" value="Usp"/>
    <property type="match status" value="1"/>
</dbReference>
<dbReference type="AlphaFoldDB" id="A0A497E5C4"/>
<name>A0A497E5C4_UNCAE</name>
<feature type="transmembrane region" description="Helical" evidence="6">
    <location>
        <begin position="21"/>
        <end position="41"/>
    </location>
</feature>
<proteinExistence type="predicted"/>
<evidence type="ECO:0000313" key="8">
    <source>
        <dbReference type="EMBL" id="RLE09762.1"/>
    </source>
</evidence>
<evidence type="ECO:0000256" key="3">
    <source>
        <dbReference type="ARBA" id="ARBA00022692"/>
    </source>
</evidence>
<dbReference type="Gene3D" id="1.20.1740.10">
    <property type="entry name" value="Amino acid/polyamine transporter I"/>
    <property type="match status" value="1"/>
</dbReference>
<comment type="subcellular location">
    <subcellularLocation>
        <location evidence="1">Cell membrane</location>
        <topology evidence="1">Multi-pass membrane protein</topology>
    </subcellularLocation>
</comment>
<dbReference type="PANTHER" id="PTHR42770:SF11">
    <property type="entry name" value="INNER MEMBRANE TRANSPORT PROTEIN YBAT"/>
    <property type="match status" value="1"/>
</dbReference>
<reference evidence="8 9" key="1">
    <citation type="submission" date="2018-06" db="EMBL/GenBank/DDBJ databases">
        <title>Extensive metabolic versatility and redundancy in microbially diverse, dynamic hydrothermal sediments.</title>
        <authorList>
            <person name="Dombrowski N."/>
            <person name="Teske A."/>
            <person name="Baker B.J."/>
        </authorList>
    </citation>
    <scope>NUCLEOTIDE SEQUENCE [LARGE SCALE GENOMIC DNA]</scope>
    <source>
        <strain evidence="8">B47_G16</strain>
    </source>
</reference>
<dbReference type="InterPro" id="IPR002293">
    <property type="entry name" value="AA/rel_permease1"/>
</dbReference>
<feature type="transmembrane region" description="Helical" evidence="6">
    <location>
        <begin position="377"/>
        <end position="395"/>
    </location>
</feature>
<accession>A0A497E5C4</accession>
<dbReference type="Pfam" id="PF13520">
    <property type="entry name" value="AA_permease_2"/>
    <property type="match status" value="1"/>
</dbReference>
<keyword evidence="4 6" id="KW-1133">Transmembrane helix</keyword>
<dbReference type="EMBL" id="QMPZ01000030">
    <property type="protein sequence ID" value="RLE09762.1"/>
    <property type="molecule type" value="Genomic_DNA"/>
</dbReference>
<dbReference type="GO" id="GO:0005886">
    <property type="term" value="C:plasma membrane"/>
    <property type="evidence" value="ECO:0007669"/>
    <property type="project" value="UniProtKB-SubCell"/>
</dbReference>
<feature type="transmembrane region" description="Helical" evidence="6">
    <location>
        <begin position="352"/>
        <end position="371"/>
    </location>
</feature>
<sequence>MKETDTEQSEIAVGLSRELKLLHITMMGVGMMIGAGVFIGIGNAIKIAGPGGVVLTFCLNGIIALFTGMSYAELSSAMPRAGGTYNFSRIAFGHSLGFLTGWMEWFASSVAGSLYAITFAIYTTHYLSQLGLISVKDIQLPLVEKLLGVGIASLFLYINYRGTSQTGTTEALLTLGQIIILSFIALVGVVVAFLDPERLANFEPFLPYGWKKLLITMGFTYVAFEGFEVIAQAGDETIQPRRNLPKAMLYSILLVVLTYVGLSFTCVVAVKDVGEPAWIWIGKYGSKGFGQAISQLLPFGSFLTTIAIIFASTSALNATIYSATRVSYALGRDRMLPKIFAHISKKNLTPDVALALTAGIVISVVAFLPTIDVASSASMMFLFLFFIVNLCAVRIRHQMGDELTYGFLMPLFPLFPIVAIIVQALLAAWLIHVSLIAWIVVPAWIILGVIIYHTYAKHRTMATRDEVMILEEKPIPRKKRYRILLAVANPVNAVQLAWHCYRFCKAKKAEVEVVHMVPVPPRLSLSDAPKYILTGKEAIVEATLYLSTNFPFGSTIRYCRSIPRGIISTASEQKADLLVMGWEGFRRKGFALGSTIDAVLKRTTCNVAILKNCRQQRYWRVLVPFAGGPNSTFALETASIFVEKKGGEITVFHVFPSGKPNVNIEDFLRRNLPLLKVDSSLFKPKYVMSSHLLEALLDEARDYDLVVIGASREGLFQQAVMGKLPEEFARQYKKPLIMVKALHPIKSFVRKWM</sequence>
<feature type="transmembrane region" description="Helical" evidence="6">
    <location>
        <begin position="142"/>
        <end position="160"/>
    </location>
</feature>
<evidence type="ECO:0000256" key="2">
    <source>
        <dbReference type="ARBA" id="ARBA00022475"/>
    </source>
</evidence>
<feature type="transmembrane region" description="Helical" evidence="6">
    <location>
        <begin position="214"/>
        <end position="235"/>
    </location>
</feature>
<evidence type="ECO:0000256" key="1">
    <source>
        <dbReference type="ARBA" id="ARBA00004651"/>
    </source>
</evidence>
<feature type="transmembrane region" description="Helical" evidence="6">
    <location>
        <begin position="95"/>
        <end position="122"/>
    </location>
</feature>
<feature type="domain" description="UspA" evidence="7">
    <location>
        <begin position="482"/>
        <end position="611"/>
    </location>
</feature>
<evidence type="ECO:0000256" key="6">
    <source>
        <dbReference type="SAM" id="Phobius"/>
    </source>
</evidence>
<feature type="transmembrane region" description="Helical" evidence="6">
    <location>
        <begin position="53"/>
        <end position="74"/>
    </location>
</feature>
<feature type="transmembrane region" description="Helical" evidence="6">
    <location>
        <begin position="407"/>
        <end position="429"/>
    </location>
</feature>
<dbReference type="Proteomes" id="UP000279422">
    <property type="component" value="Unassembled WGS sequence"/>
</dbReference>
<evidence type="ECO:0000313" key="9">
    <source>
        <dbReference type="Proteomes" id="UP000279422"/>
    </source>
</evidence>
<keyword evidence="2" id="KW-1003">Cell membrane</keyword>
<dbReference type="GO" id="GO:0022857">
    <property type="term" value="F:transmembrane transporter activity"/>
    <property type="evidence" value="ECO:0007669"/>
    <property type="project" value="InterPro"/>
</dbReference>
<keyword evidence="5 6" id="KW-0472">Membrane</keyword>
<evidence type="ECO:0000256" key="4">
    <source>
        <dbReference type="ARBA" id="ARBA00022989"/>
    </source>
</evidence>
<dbReference type="SUPFAM" id="SSF52402">
    <property type="entry name" value="Adenine nucleotide alpha hydrolases-like"/>
    <property type="match status" value="2"/>
</dbReference>
<feature type="transmembrane region" description="Helical" evidence="6">
    <location>
        <begin position="306"/>
        <end position="331"/>
    </location>
</feature>
<feature type="transmembrane region" description="Helical" evidence="6">
    <location>
        <begin position="172"/>
        <end position="194"/>
    </location>
</feature>
<evidence type="ECO:0000259" key="7">
    <source>
        <dbReference type="Pfam" id="PF00582"/>
    </source>
</evidence>
<protein>
    <recommendedName>
        <fullName evidence="7">UspA domain-containing protein</fullName>
    </recommendedName>
</protein>
<comment type="caution">
    <text evidence="8">The sequence shown here is derived from an EMBL/GenBank/DDBJ whole genome shotgun (WGS) entry which is preliminary data.</text>
</comment>
<dbReference type="CDD" id="cd00293">
    <property type="entry name" value="USP-like"/>
    <property type="match status" value="2"/>
</dbReference>
<keyword evidence="3 6" id="KW-0812">Transmembrane</keyword>
<dbReference type="PANTHER" id="PTHR42770">
    <property type="entry name" value="AMINO ACID TRANSPORTER-RELATED"/>
    <property type="match status" value="1"/>
</dbReference>